<evidence type="ECO:0000256" key="1">
    <source>
        <dbReference type="ARBA" id="ARBA00012513"/>
    </source>
</evidence>
<evidence type="ECO:0000259" key="11">
    <source>
        <dbReference type="PROSITE" id="PS50011"/>
    </source>
</evidence>
<dbReference type="Pfam" id="PF00069">
    <property type="entry name" value="Pkinase"/>
    <property type="match status" value="1"/>
</dbReference>
<feature type="region of interest" description="Disordered" evidence="10">
    <location>
        <begin position="499"/>
        <end position="524"/>
    </location>
</feature>
<proteinExistence type="predicted"/>
<evidence type="ECO:0000256" key="2">
    <source>
        <dbReference type="ARBA" id="ARBA00022527"/>
    </source>
</evidence>
<evidence type="ECO:0000256" key="9">
    <source>
        <dbReference type="SAM" id="Coils"/>
    </source>
</evidence>
<name>A0A830H9X7_9CHLO</name>
<reference evidence="12" key="1">
    <citation type="submission" date="2020-10" db="EMBL/GenBank/DDBJ databases">
        <title>Unveiling of a novel bifunctional photoreceptor, Dualchrome1, isolated from a cosmopolitan green alga.</title>
        <authorList>
            <person name="Suzuki S."/>
            <person name="Kawachi M."/>
        </authorList>
    </citation>
    <scope>NUCLEOTIDE SEQUENCE</scope>
    <source>
        <strain evidence="12">NIES 2893</strain>
    </source>
</reference>
<protein>
    <recommendedName>
        <fullName evidence="1">non-specific serine/threonine protein kinase</fullName>
        <ecNumber evidence="1">2.7.11.1</ecNumber>
    </recommendedName>
</protein>
<dbReference type="PROSITE" id="PS50011">
    <property type="entry name" value="PROTEIN_KINASE_DOM"/>
    <property type="match status" value="1"/>
</dbReference>
<dbReference type="InterPro" id="IPR051131">
    <property type="entry name" value="NEK_Ser/Thr_kinase_NIMA"/>
</dbReference>
<evidence type="ECO:0000256" key="6">
    <source>
        <dbReference type="ARBA" id="ARBA00022840"/>
    </source>
</evidence>
<comment type="caution">
    <text evidence="12">The sequence shown here is derived from an EMBL/GenBank/DDBJ whole genome shotgun (WGS) entry which is preliminary data.</text>
</comment>
<keyword evidence="5" id="KW-0418">Kinase</keyword>
<keyword evidence="4" id="KW-0547">Nucleotide-binding</keyword>
<feature type="domain" description="Protein kinase" evidence="11">
    <location>
        <begin position="4"/>
        <end position="278"/>
    </location>
</feature>
<evidence type="ECO:0000256" key="5">
    <source>
        <dbReference type="ARBA" id="ARBA00022777"/>
    </source>
</evidence>
<dbReference type="Gene3D" id="3.30.200.20">
    <property type="entry name" value="Phosphorylase Kinase, domain 1"/>
    <property type="match status" value="1"/>
</dbReference>
<evidence type="ECO:0000313" key="12">
    <source>
        <dbReference type="EMBL" id="GHP03432.1"/>
    </source>
</evidence>
<dbReference type="InterPro" id="IPR011009">
    <property type="entry name" value="Kinase-like_dom_sf"/>
</dbReference>
<dbReference type="InterPro" id="IPR000719">
    <property type="entry name" value="Prot_kinase_dom"/>
</dbReference>
<feature type="region of interest" description="Disordered" evidence="10">
    <location>
        <begin position="369"/>
        <end position="394"/>
    </location>
</feature>
<dbReference type="EMBL" id="BNJQ01000005">
    <property type="protein sequence ID" value="GHP03432.1"/>
    <property type="molecule type" value="Genomic_DNA"/>
</dbReference>
<keyword evidence="3" id="KW-0808">Transferase</keyword>
<feature type="compositionally biased region" description="Low complexity" evidence="10">
    <location>
        <begin position="611"/>
        <end position="622"/>
    </location>
</feature>
<dbReference type="PANTHER" id="PTHR44899">
    <property type="entry name" value="CAMK FAMILY PROTEIN KINASE"/>
    <property type="match status" value="1"/>
</dbReference>
<dbReference type="InterPro" id="IPR008271">
    <property type="entry name" value="Ser/Thr_kinase_AS"/>
</dbReference>
<keyword evidence="6" id="KW-0067">ATP-binding</keyword>
<dbReference type="EC" id="2.7.11.1" evidence="1"/>
<evidence type="ECO:0000313" key="13">
    <source>
        <dbReference type="Proteomes" id="UP000660262"/>
    </source>
</evidence>
<evidence type="ECO:0000256" key="3">
    <source>
        <dbReference type="ARBA" id="ARBA00022679"/>
    </source>
</evidence>
<feature type="coiled-coil region" evidence="9">
    <location>
        <begin position="550"/>
        <end position="577"/>
    </location>
</feature>
<sequence length="821" mass="92191">MDKYDVCRKIGVGSYGSVFQVKVKPTKVNLLKNNNSQDSTFCLKKIRLDNVSAKERAAAHQEVKLLASLNHPFVLKYCESFQYHQFLCIVTEFCEAGDLYNWLKKQRTYVKEEVIIDMFSQIVLAVKYVHDKKVLHRDLKTQNVFLHRDGTIKLGDFGIARVLRFPSEMARTVIGTPYYMSPEIMESRPYEFKSDLWALGCVLYEMASLKHAFDAQDMNGLVVKILRGKALPTPNHYSAELKALITKLLLKNPKNRAQIDDILQCSALEASINKHRALCDEARRQRLAAQAAANANENNSAASNHNNNGPSAAHPSANHNHNRHHHPNNNVNVKVVAGAADRERLRDQARARLQREIRREESERQLVEANMKKVADRRERNAPNNPYGGIGAPIAGRRAKRGPAGVVAADAAAANLVAPSSHQHQHQDPVSLEAELAKAELRLREIQRQRHMVQERRHVLQREWQVERESRVDVADRQHRAEVERHAAEKAAAAAQLQLQQQQQQQHMAGGGPVERKRRMSSEAHVHVMSALDELAREEAALEQLPPKDRMRRRKELENRRRELQLLEARKRYFEERKVADYKAKLERGIVSREMSEPSPPRETAAPTHSQAAQALLAPPVAQHRRSPPAPMAEDSDDDEEAADLQRYQERHKLLTMRIDELKEESKRLDEGGAPERAVAAMDKQDRARDLATGLSSSDDSGDDRTPRLGGARVVKDGAAASGAAESDGGVALPAKALEGGLSARADALRQALERGIGASLLDKLTREVQKHHAMKGDGVAHDAEEELFWVWVRKNLGKPGESYAPLLDQYAYCIEQVGDV</sequence>
<organism evidence="12 13">
    <name type="scientific">Pycnococcus provasolii</name>
    <dbReference type="NCBI Taxonomy" id="41880"/>
    <lineage>
        <taxon>Eukaryota</taxon>
        <taxon>Viridiplantae</taxon>
        <taxon>Chlorophyta</taxon>
        <taxon>Pseudoscourfieldiophyceae</taxon>
        <taxon>Pseudoscourfieldiales</taxon>
        <taxon>Pycnococcaceae</taxon>
        <taxon>Pycnococcus</taxon>
    </lineage>
</organism>
<feature type="compositionally biased region" description="Basic and acidic residues" evidence="10">
    <location>
        <begin position="369"/>
        <end position="381"/>
    </location>
</feature>
<comment type="catalytic activity">
    <reaction evidence="8">
        <text>L-seryl-[protein] + ATP = O-phospho-L-seryl-[protein] + ADP + H(+)</text>
        <dbReference type="Rhea" id="RHEA:17989"/>
        <dbReference type="Rhea" id="RHEA-COMP:9863"/>
        <dbReference type="Rhea" id="RHEA-COMP:11604"/>
        <dbReference type="ChEBI" id="CHEBI:15378"/>
        <dbReference type="ChEBI" id="CHEBI:29999"/>
        <dbReference type="ChEBI" id="CHEBI:30616"/>
        <dbReference type="ChEBI" id="CHEBI:83421"/>
        <dbReference type="ChEBI" id="CHEBI:456216"/>
        <dbReference type="EC" id="2.7.11.1"/>
    </reaction>
</comment>
<keyword evidence="13" id="KW-1185">Reference proteome</keyword>
<evidence type="ECO:0000256" key="10">
    <source>
        <dbReference type="SAM" id="MobiDB-lite"/>
    </source>
</evidence>
<dbReference type="SUPFAM" id="SSF56112">
    <property type="entry name" value="Protein kinase-like (PK-like)"/>
    <property type="match status" value="1"/>
</dbReference>
<dbReference type="PROSITE" id="PS00108">
    <property type="entry name" value="PROTEIN_KINASE_ST"/>
    <property type="match status" value="1"/>
</dbReference>
<keyword evidence="9" id="KW-0175">Coiled coil</keyword>
<evidence type="ECO:0000256" key="8">
    <source>
        <dbReference type="ARBA" id="ARBA00048679"/>
    </source>
</evidence>
<feature type="region of interest" description="Disordered" evidence="10">
    <location>
        <begin position="290"/>
        <end position="329"/>
    </location>
</feature>
<comment type="catalytic activity">
    <reaction evidence="7">
        <text>L-threonyl-[protein] + ATP = O-phospho-L-threonyl-[protein] + ADP + H(+)</text>
        <dbReference type="Rhea" id="RHEA:46608"/>
        <dbReference type="Rhea" id="RHEA-COMP:11060"/>
        <dbReference type="Rhea" id="RHEA-COMP:11605"/>
        <dbReference type="ChEBI" id="CHEBI:15378"/>
        <dbReference type="ChEBI" id="CHEBI:30013"/>
        <dbReference type="ChEBI" id="CHEBI:30616"/>
        <dbReference type="ChEBI" id="CHEBI:61977"/>
        <dbReference type="ChEBI" id="CHEBI:456216"/>
        <dbReference type="EC" id="2.7.11.1"/>
    </reaction>
</comment>
<evidence type="ECO:0000256" key="4">
    <source>
        <dbReference type="ARBA" id="ARBA00022741"/>
    </source>
</evidence>
<feature type="region of interest" description="Disordered" evidence="10">
    <location>
        <begin position="666"/>
        <end position="710"/>
    </location>
</feature>
<dbReference type="PANTHER" id="PTHR44899:SF3">
    <property type="entry name" value="SERINE_THREONINE-PROTEIN KINASE NEK1"/>
    <property type="match status" value="1"/>
</dbReference>
<gene>
    <name evidence="12" type="ORF">PPROV_000218700</name>
</gene>
<feature type="compositionally biased region" description="Low complexity" evidence="10">
    <location>
        <begin position="290"/>
        <end position="319"/>
    </location>
</feature>
<dbReference type="GO" id="GO:0005524">
    <property type="term" value="F:ATP binding"/>
    <property type="evidence" value="ECO:0007669"/>
    <property type="project" value="UniProtKB-KW"/>
</dbReference>
<keyword evidence="2" id="KW-0723">Serine/threonine-protein kinase</keyword>
<dbReference type="Gene3D" id="1.10.510.10">
    <property type="entry name" value="Transferase(Phosphotransferase) domain 1"/>
    <property type="match status" value="1"/>
</dbReference>
<evidence type="ECO:0000256" key="7">
    <source>
        <dbReference type="ARBA" id="ARBA00047899"/>
    </source>
</evidence>
<accession>A0A830H9X7</accession>
<dbReference type="Proteomes" id="UP000660262">
    <property type="component" value="Unassembled WGS sequence"/>
</dbReference>
<dbReference type="AlphaFoldDB" id="A0A830H9X7"/>
<dbReference type="OrthoDB" id="248923at2759"/>
<dbReference type="CDD" id="cd08215">
    <property type="entry name" value="STKc_Nek"/>
    <property type="match status" value="1"/>
</dbReference>
<dbReference type="GO" id="GO:0004674">
    <property type="term" value="F:protein serine/threonine kinase activity"/>
    <property type="evidence" value="ECO:0007669"/>
    <property type="project" value="UniProtKB-KW"/>
</dbReference>
<dbReference type="SMART" id="SM00220">
    <property type="entry name" value="S_TKc"/>
    <property type="match status" value="1"/>
</dbReference>
<feature type="region of interest" description="Disordered" evidence="10">
    <location>
        <begin position="590"/>
        <end position="642"/>
    </location>
</feature>